<dbReference type="PRINTS" id="PR00344">
    <property type="entry name" value="BCTRLSENSOR"/>
</dbReference>
<dbReference type="InterPro" id="IPR003661">
    <property type="entry name" value="HisK_dim/P_dom"/>
</dbReference>
<dbReference type="GO" id="GO:0005524">
    <property type="term" value="F:ATP binding"/>
    <property type="evidence" value="ECO:0007669"/>
    <property type="project" value="UniProtKB-KW"/>
</dbReference>
<evidence type="ECO:0000256" key="5">
    <source>
        <dbReference type="ARBA" id="ARBA00022553"/>
    </source>
</evidence>
<feature type="transmembrane region" description="Helical" evidence="14">
    <location>
        <begin position="103"/>
        <end position="122"/>
    </location>
</feature>
<evidence type="ECO:0000256" key="13">
    <source>
        <dbReference type="ARBA" id="ARBA00023136"/>
    </source>
</evidence>
<keyword evidence="17" id="KW-1185">Reference proteome</keyword>
<evidence type="ECO:0000259" key="15">
    <source>
        <dbReference type="PROSITE" id="PS50109"/>
    </source>
</evidence>
<dbReference type="Pfam" id="PF07694">
    <property type="entry name" value="5TM-5TMR_LYT"/>
    <property type="match status" value="1"/>
</dbReference>
<keyword evidence="10 16" id="KW-0067">ATP-binding</keyword>
<evidence type="ECO:0000256" key="4">
    <source>
        <dbReference type="ARBA" id="ARBA00022475"/>
    </source>
</evidence>
<feature type="transmembrane region" description="Helical" evidence="14">
    <location>
        <begin position="7"/>
        <end position="28"/>
    </location>
</feature>
<protein>
    <recommendedName>
        <fullName evidence="3">histidine kinase</fullName>
        <ecNumber evidence="3">2.7.13.3</ecNumber>
    </recommendedName>
</protein>
<keyword evidence="5" id="KW-0597">Phosphoprotein</keyword>
<evidence type="ECO:0000256" key="3">
    <source>
        <dbReference type="ARBA" id="ARBA00012438"/>
    </source>
</evidence>
<dbReference type="EMBL" id="JAKIJS010000001">
    <property type="protein sequence ID" value="MCF6136201.1"/>
    <property type="molecule type" value="Genomic_DNA"/>
</dbReference>
<dbReference type="SMART" id="SM00387">
    <property type="entry name" value="HATPase_c"/>
    <property type="match status" value="1"/>
</dbReference>
<feature type="transmembrane region" description="Helical" evidence="14">
    <location>
        <begin position="134"/>
        <end position="153"/>
    </location>
</feature>
<dbReference type="EC" id="2.7.13.3" evidence="3"/>
<evidence type="ECO:0000256" key="14">
    <source>
        <dbReference type="SAM" id="Phobius"/>
    </source>
</evidence>
<dbReference type="RefSeq" id="WP_236330479.1">
    <property type="nucleotide sequence ID" value="NZ_JAKIJS010000001.1"/>
</dbReference>
<dbReference type="SUPFAM" id="SSF55874">
    <property type="entry name" value="ATPase domain of HSP90 chaperone/DNA topoisomerase II/histidine kinase"/>
    <property type="match status" value="1"/>
</dbReference>
<dbReference type="Gene3D" id="3.30.565.10">
    <property type="entry name" value="Histidine kinase-like ATPase, C-terminal domain"/>
    <property type="match status" value="1"/>
</dbReference>
<keyword evidence="12" id="KW-0902">Two-component regulatory system</keyword>
<dbReference type="InterPro" id="IPR036890">
    <property type="entry name" value="HATPase_C_sf"/>
</dbReference>
<feature type="domain" description="Histidine kinase" evidence="15">
    <location>
        <begin position="208"/>
        <end position="415"/>
    </location>
</feature>
<dbReference type="CDD" id="cd00075">
    <property type="entry name" value="HATPase"/>
    <property type="match status" value="1"/>
</dbReference>
<evidence type="ECO:0000256" key="2">
    <source>
        <dbReference type="ARBA" id="ARBA00004651"/>
    </source>
</evidence>
<evidence type="ECO:0000313" key="17">
    <source>
        <dbReference type="Proteomes" id="UP001649381"/>
    </source>
</evidence>
<evidence type="ECO:0000313" key="16">
    <source>
        <dbReference type="EMBL" id="MCF6136201.1"/>
    </source>
</evidence>
<dbReference type="Proteomes" id="UP001649381">
    <property type="component" value="Unassembled WGS sequence"/>
</dbReference>
<keyword evidence="9" id="KW-0418">Kinase</keyword>
<evidence type="ECO:0000256" key="8">
    <source>
        <dbReference type="ARBA" id="ARBA00022741"/>
    </source>
</evidence>
<keyword evidence="13 14" id="KW-0472">Membrane</keyword>
<dbReference type="Pfam" id="PF00512">
    <property type="entry name" value="HisKA"/>
    <property type="match status" value="1"/>
</dbReference>
<evidence type="ECO:0000256" key="10">
    <source>
        <dbReference type="ARBA" id="ARBA00022840"/>
    </source>
</evidence>
<dbReference type="InterPro" id="IPR005467">
    <property type="entry name" value="His_kinase_dom"/>
</dbReference>
<keyword evidence="4" id="KW-1003">Cell membrane</keyword>
<dbReference type="Gene3D" id="1.10.287.130">
    <property type="match status" value="1"/>
</dbReference>
<sequence length="415" mass="46703">MIGLIKPIFVNISIIVSLTFIANMFFPFSHKGRLTIKEKLFFGVLSSIAALLCMIYPIEVLRTTVFDLRTVPLLVVTLYAGLIPGGICALVIIIGRMSIGGEFAWIGVLITVVALFTGFGYSRMFKDANKKWKPGLLAMFLYFLFYILILSIYIDFLPISFYIAYFIPLYITFFLLIFLIDRLIRINMQLEETIYLGKLSILGQMAASIAHEIRNPLTTVRGMIQFLSKDTDDQQLKQYGPLLIEELDRSNKIISDYLALVKPNEINLKEINLKQVVDDTMALLAPLGVYSNVVIQSNLKHYHSVKADEQHLKQCLINLIKNAIESVQDEDGGTVFIKEKITTPGHIDLIIEDDGKGMTNEELEKIGLPFYTTKTKGTGLGTMITYKLVKNMKGSVFYNSIPNKGTTVTLRIPLA</sequence>
<proteinExistence type="predicted"/>
<evidence type="ECO:0000256" key="12">
    <source>
        <dbReference type="ARBA" id="ARBA00023012"/>
    </source>
</evidence>
<comment type="catalytic activity">
    <reaction evidence="1">
        <text>ATP + protein L-histidine = ADP + protein N-phospho-L-histidine.</text>
        <dbReference type="EC" id="2.7.13.3"/>
    </reaction>
</comment>
<keyword evidence="8" id="KW-0547">Nucleotide-binding</keyword>
<organism evidence="16 17">
    <name type="scientific">Pseudalkalibacillus berkeleyi</name>
    <dbReference type="NCBI Taxonomy" id="1069813"/>
    <lineage>
        <taxon>Bacteria</taxon>
        <taxon>Bacillati</taxon>
        <taxon>Bacillota</taxon>
        <taxon>Bacilli</taxon>
        <taxon>Bacillales</taxon>
        <taxon>Fictibacillaceae</taxon>
        <taxon>Pseudalkalibacillus</taxon>
    </lineage>
</organism>
<comment type="caution">
    <text evidence="16">The sequence shown here is derived from an EMBL/GenBank/DDBJ whole genome shotgun (WGS) entry which is preliminary data.</text>
</comment>
<feature type="transmembrane region" description="Helical" evidence="14">
    <location>
        <begin position="73"/>
        <end position="97"/>
    </location>
</feature>
<keyword evidence="6" id="KW-0808">Transferase</keyword>
<keyword evidence="7 14" id="KW-0812">Transmembrane</keyword>
<evidence type="ECO:0000256" key="1">
    <source>
        <dbReference type="ARBA" id="ARBA00000085"/>
    </source>
</evidence>
<feature type="transmembrane region" description="Helical" evidence="14">
    <location>
        <begin position="40"/>
        <end position="61"/>
    </location>
</feature>
<name>A0ABS9GWK8_9BACL</name>
<evidence type="ECO:0000256" key="11">
    <source>
        <dbReference type="ARBA" id="ARBA00022989"/>
    </source>
</evidence>
<dbReference type="Pfam" id="PF02518">
    <property type="entry name" value="HATPase_c"/>
    <property type="match status" value="1"/>
</dbReference>
<dbReference type="PROSITE" id="PS50109">
    <property type="entry name" value="HIS_KIN"/>
    <property type="match status" value="1"/>
</dbReference>
<evidence type="ECO:0000256" key="9">
    <source>
        <dbReference type="ARBA" id="ARBA00022777"/>
    </source>
</evidence>
<evidence type="ECO:0000256" key="7">
    <source>
        <dbReference type="ARBA" id="ARBA00022692"/>
    </source>
</evidence>
<dbReference type="InterPro" id="IPR003594">
    <property type="entry name" value="HATPase_dom"/>
</dbReference>
<comment type="subcellular location">
    <subcellularLocation>
        <location evidence="2">Cell membrane</location>
        <topology evidence="2">Multi-pass membrane protein</topology>
    </subcellularLocation>
</comment>
<dbReference type="PANTHER" id="PTHR43065">
    <property type="entry name" value="SENSOR HISTIDINE KINASE"/>
    <property type="match status" value="1"/>
</dbReference>
<feature type="transmembrane region" description="Helical" evidence="14">
    <location>
        <begin position="159"/>
        <end position="180"/>
    </location>
</feature>
<dbReference type="SUPFAM" id="SSF47384">
    <property type="entry name" value="Homodimeric domain of signal transducing histidine kinase"/>
    <property type="match status" value="1"/>
</dbReference>
<reference evidence="16 17" key="1">
    <citation type="submission" date="2022-01" db="EMBL/GenBank/DDBJ databases">
        <title>Alkalihalobacillus sp. EGI L200015, a novel bacterium isolated from a salt lake sediment.</title>
        <authorList>
            <person name="Gao L."/>
            <person name="Fang B.-Z."/>
            <person name="Li W.-J."/>
        </authorList>
    </citation>
    <scope>NUCLEOTIDE SEQUENCE [LARGE SCALE GENOMIC DNA]</scope>
    <source>
        <strain evidence="16 17">KCTC 12718</strain>
    </source>
</reference>
<gene>
    <name evidence="16" type="ORF">L2716_00575</name>
</gene>
<dbReference type="InterPro" id="IPR004358">
    <property type="entry name" value="Sig_transdc_His_kin-like_C"/>
</dbReference>
<evidence type="ECO:0000256" key="6">
    <source>
        <dbReference type="ARBA" id="ARBA00022679"/>
    </source>
</evidence>
<dbReference type="CDD" id="cd00082">
    <property type="entry name" value="HisKA"/>
    <property type="match status" value="1"/>
</dbReference>
<accession>A0ABS9GWK8</accession>
<dbReference type="SMART" id="SM00388">
    <property type="entry name" value="HisKA"/>
    <property type="match status" value="1"/>
</dbReference>
<dbReference type="InterPro" id="IPR036097">
    <property type="entry name" value="HisK_dim/P_sf"/>
</dbReference>
<keyword evidence="11 14" id="KW-1133">Transmembrane helix</keyword>
<dbReference type="PANTHER" id="PTHR43065:SF46">
    <property type="entry name" value="C4-DICARBOXYLATE TRANSPORT SENSOR PROTEIN DCTB"/>
    <property type="match status" value="1"/>
</dbReference>
<dbReference type="InterPro" id="IPR011620">
    <property type="entry name" value="Sig_transdc_His_kinase_LytS_TM"/>
</dbReference>